<dbReference type="EMBL" id="BT041986">
    <property type="protein sequence ID" value="ACF86991.1"/>
    <property type="molecule type" value="mRNA"/>
</dbReference>
<accession>B4FXZ8</accession>
<name>B4FXZ8_MAIZE</name>
<evidence type="ECO:0000313" key="1">
    <source>
        <dbReference type="EMBL" id="ACF86991.1"/>
    </source>
</evidence>
<sequence>MLRRRLPAEPFLNPCLALLPVVLEHFDTRSFSVFL</sequence>
<protein>
    <submittedName>
        <fullName evidence="1">Uncharacterized protein</fullName>
    </submittedName>
</protein>
<reference evidence="1" key="1">
    <citation type="journal article" date="2009" name="PLoS Genet.">
        <title>Sequencing, mapping, and analysis of 27,455 maize full-length cDNAs.</title>
        <authorList>
            <person name="Soderlund C."/>
            <person name="Descour A."/>
            <person name="Kudrna D."/>
            <person name="Bomhoff M."/>
            <person name="Boyd L."/>
            <person name="Currie J."/>
            <person name="Angelova A."/>
            <person name="Collura K."/>
            <person name="Wissotski M."/>
            <person name="Ashley E."/>
            <person name="Morrow D."/>
            <person name="Fernandes J."/>
            <person name="Walbot V."/>
            <person name="Yu Y."/>
        </authorList>
    </citation>
    <scope>NUCLEOTIDE SEQUENCE</scope>
    <source>
        <strain evidence="1">B73</strain>
    </source>
</reference>
<proteinExistence type="evidence at transcript level"/>
<organism evidence="1">
    <name type="scientific">Zea mays</name>
    <name type="common">Maize</name>
    <dbReference type="NCBI Taxonomy" id="4577"/>
    <lineage>
        <taxon>Eukaryota</taxon>
        <taxon>Viridiplantae</taxon>
        <taxon>Streptophyta</taxon>
        <taxon>Embryophyta</taxon>
        <taxon>Tracheophyta</taxon>
        <taxon>Spermatophyta</taxon>
        <taxon>Magnoliopsida</taxon>
        <taxon>Liliopsida</taxon>
        <taxon>Poales</taxon>
        <taxon>Poaceae</taxon>
        <taxon>PACMAD clade</taxon>
        <taxon>Panicoideae</taxon>
        <taxon>Andropogonodae</taxon>
        <taxon>Andropogoneae</taxon>
        <taxon>Tripsacinae</taxon>
        <taxon>Zea</taxon>
    </lineage>
</organism>
<dbReference type="AlphaFoldDB" id="B4FXZ8"/>